<dbReference type="Pfam" id="PF13484">
    <property type="entry name" value="Fer4_16"/>
    <property type="match status" value="1"/>
</dbReference>
<dbReference type="Gene3D" id="3.30.70.20">
    <property type="match status" value="1"/>
</dbReference>
<keyword evidence="2" id="KW-0963">Cytoplasm</keyword>
<dbReference type="PROSITE" id="PS51379">
    <property type="entry name" value="4FE4S_FER_2"/>
    <property type="match status" value="1"/>
</dbReference>
<evidence type="ECO:0000256" key="2">
    <source>
        <dbReference type="ARBA" id="ARBA00022490"/>
    </source>
</evidence>
<reference evidence="10 11" key="1">
    <citation type="submission" date="2019-03" db="EMBL/GenBank/DDBJ databases">
        <title>Genomic Encyclopedia of Type Strains, Phase IV (KMG-IV): sequencing the most valuable type-strain genomes for metagenomic binning, comparative biology and taxonomic classification.</title>
        <authorList>
            <person name="Goeker M."/>
        </authorList>
    </citation>
    <scope>NUCLEOTIDE SEQUENCE [LARGE SCALE GENOMIC DNA]</scope>
    <source>
        <strain evidence="10 11">DSM 26752</strain>
    </source>
</reference>
<dbReference type="InterPro" id="IPR017900">
    <property type="entry name" value="4Fe4S_Fe_S_CS"/>
</dbReference>
<evidence type="ECO:0000259" key="9">
    <source>
        <dbReference type="PROSITE" id="PS51379"/>
    </source>
</evidence>
<dbReference type="GO" id="GO:0052693">
    <property type="term" value="F:epoxyqueuosine reductase activity"/>
    <property type="evidence" value="ECO:0007669"/>
    <property type="project" value="TreeGrafter"/>
</dbReference>
<comment type="caution">
    <text evidence="10">The sequence shown here is derived from an EMBL/GenBank/DDBJ whole genome shotgun (WGS) entry which is preliminary data.</text>
</comment>
<evidence type="ECO:0000256" key="5">
    <source>
        <dbReference type="ARBA" id="ARBA00022785"/>
    </source>
</evidence>
<dbReference type="GO" id="GO:0046872">
    <property type="term" value="F:metal ion binding"/>
    <property type="evidence" value="ECO:0007669"/>
    <property type="project" value="UniProtKB-KW"/>
</dbReference>
<keyword evidence="3" id="KW-0819">tRNA processing</keyword>
<evidence type="ECO:0000256" key="3">
    <source>
        <dbReference type="ARBA" id="ARBA00022694"/>
    </source>
</evidence>
<accession>A0A4R3KZ37</accession>
<dbReference type="PANTHER" id="PTHR30002:SF4">
    <property type="entry name" value="EPOXYQUEUOSINE REDUCTASE"/>
    <property type="match status" value="1"/>
</dbReference>
<organism evidence="10 11">
    <name type="scientific">Keratinibaculum paraultunense</name>
    <dbReference type="NCBI Taxonomy" id="1278232"/>
    <lineage>
        <taxon>Bacteria</taxon>
        <taxon>Bacillati</taxon>
        <taxon>Bacillota</taxon>
        <taxon>Tissierellia</taxon>
        <taxon>Tissierellales</taxon>
        <taxon>Tepidimicrobiaceae</taxon>
        <taxon>Keratinibaculum</taxon>
    </lineage>
</organism>
<dbReference type="InterPro" id="IPR011989">
    <property type="entry name" value="ARM-like"/>
</dbReference>
<dbReference type="Pfam" id="PF08331">
    <property type="entry name" value="QueG_DUF1730"/>
    <property type="match status" value="1"/>
</dbReference>
<protein>
    <submittedName>
        <fullName evidence="10">Epoxyqueuosine reductase</fullName>
    </submittedName>
</protein>
<gene>
    <name evidence="10" type="ORF">EDD65_10370</name>
</gene>
<evidence type="ECO:0000256" key="6">
    <source>
        <dbReference type="ARBA" id="ARBA00023002"/>
    </source>
</evidence>
<dbReference type="SUPFAM" id="SSF54862">
    <property type="entry name" value="4Fe-4S ferredoxins"/>
    <property type="match status" value="1"/>
</dbReference>
<dbReference type="InterPro" id="IPR004453">
    <property type="entry name" value="QueG"/>
</dbReference>
<keyword evidence="6" id="KW-0560">Oxidoreductase</keyword>
<keyword evidence="8" id="KW-0411">Iron-sulfur</keyword>
<dbReference type="Gene3D" id="1.25.10.10">
    <property type="entry name" value="Leucine-rich Repeat Variant"/>
    <property type="match status" value="1"/>
</dbReference>
<dbReference type="SUPFAM" id="SSF48371">
    <property type="entry name" value="ARM repeat"/>
    <property type="match status" value="1"/>
</dbReference>
<evidence type="ECO:0000256" key="8">
    <source>
        <dbReference type="ARBA" id="ARBA00023014"/>
    </source>
</evidence>
<dbReference type="Proteomes" id="UP000294567">
    <property type="component" value="Unassembled WGS sequence"/>
</dbReference>
<dbReference type="InterPro" id="IPR017896">
    <property type="entry name" value="4Fe4S_Fe-S-bd"/>
</dbReference>
<dbReference type="InterPro" id="IPR013542">
    <property type="entry name" value="QueG_DUF1730"/>
</dbReference>
<dbReference type="AlphaFoldDB" id="A0A4R3KZ37"/>
<evidence type="ECO:0000256" key="7">
    <source>
        <dbReference type="ARBA" id="ARBA00023004"/>
    </source>
</evidence>
<sequence length="374" mass="43507">MNLKQFIIDKAKELNIDLIGFTDCEPLDDLKDYLIMRKLKNMEIEFEEKDIEKRINPKLILPSCKTIIVIAMSYNNDFNYVSEYELKGKVSRSSWGLDYHVVLEDRLEKLIMEIKKNKEFNYKYYVDTGPLIERELARKAGIGYYGKNCSIINDEYGSFIFIGYILTDIDIPINSPILGSKCGDCNLCIKACPTGALERPFRFNPKKCISYLTQTKMDIPYELREKMGTSIYGCDICQLACPKNKGVKKPNHKEFLPNKGYIDIKELLSMSNREFKKEYGSMAGAWRGKNILKRNAIIALGNIKNKNTLDLLIPLLEDASPMIREYVAWAILNIDFEFGRELVEKQLKKEENQLMKRKMENILNYYLTRIDNNY</sequence>
<dbReference type="Pfam" id="PF13646">
    <property type="entry name" value="HEAT_2"/>
    <property type="match status" value="1"/>
</dbReference>
<dbReference type="EMBL" id="SMAE01000003">
    <property type="protein sequence ID" value="TCS90764.1"/>
    <property type="molecule type" value="Genomic_DNA"/>
</dbReference>
<keyword evidence="5" id="KW-0671">Queuosine biosynthesis</keyword>
<dbReference type="GO" id="GO:0008616">
    <property type="term" value="P:tRNA queuosine(34) biosynthetic process"/>
    <property type="evidence" value="ECO:0007669"/>
    <property type="project" value="UniProtKB-KW"/>
</dbReference>
<feature type="domain" description="4Fe-4S ferredoxin-type" evidence="9">
    <location>
        <begin position="173"/>
        <end position="202"/>
    </location>
</feature>
<dbReference type="RefSeq" id="WP_132026405.1">
    <property type="nucleotide sequence ID" value="NZ_CP068564.1"/>
</dbReference>
<dbReference type="GO" id="GO:0051539">
    <property type="term" value="F:4 iron, 4 sulfur cluster binding"/>
    <property type="evidence" value="ECO:0007669"/>
    <property type="project" value="UniProtKB-KW"/>
</dbReference>
<dbReference type="PROSITE" id="PS00198">
    <property type="entry name" value="4FE4S_FER_1"/>
    <property type="match status" value="1"/>
</dbReference>
<keyword evidence="11" id="KW-1185">Reference proteome</keyword>
<evidence type="ECO:0000256" key="1">
    <source>
        <dbReference type="ARBA" id="ARBA00022485"/>
    </source>
</evidence>
<keyword evidence="7" id="KW-0408">Iron</keyword>
<evidence type="ECO:0000313" key="11">
    <source>
        <dbReference type="Proteomes" id="UP000294567"/>
    </source>
</evidence>
<dbReference type="NCBIfam" id="TIGR00276">
    <property type="entry name" value="tRNA epoxyqueuosine(34) reductase QueG"/>
    <property type="match status" value="1"/>
</dbReference>
<keyword evidence="4" id="KW-0479">Metal-binding</keyword>
<evidence type="ECO:0000256" key="4">
    <source>
        <dbReference type="ARBA" id="ARBA00022723"/>
    </source>
</evidence>
<proteinExistence type="predicted"/>
<dbReference type="OrthoDB" id="9784571at2"/>
<name>A0A4R3KZ37_9FIRM</name>
<evidence type="ECO:0000313" key="10">
    <source>
        <dbReference type="EMBL" id="TCS90764.1"/>
    </source>
</evidence>
<dbReference type="InterPro" id="IPR016024">
    <property type="entry name" value="ARM-type_fold"/>
</dbReference>
<keyword evidence="1" id="KW-0004">4Fe-4S</keyword>
<dbReference type="PANTHER" id="PTHR30002">
    <property type="entry name" value="EPOXYQUEUOSINE REDUCTASE"/>
    <property type="match status" value="1"/>
</dbReference>